<evidence type="ECO:0000256" key="6">
    <source>
        <dbReference type="PIRNR" id="PIRNR005690"/>
    </source>
</evidence>
<evidence type="ECO:0000256" key="5">
    <source>
        <dbReference type="ARBA" id="ARBA00023136"/>
    </source>
</evidence>
<dbReference type="EMBL" id="CP063687">
    <property type="protein sequence ID" value="QOY27211.1"/>
    <property type="molecule type" value="Genomic_DNA"/>
</dbReference>
<sequence>MTIHAELGKNLEALKKRFGQSDDMMFYSFTYGNGKCDACLIYIDGLTDNQLLAEYIISPVQAAALHQEEPAEIPPSSISFGYRHTRLSSLKDAEADIFSGKSVLLAEGWEEALSFETETFKMRDIEEPASEVLERGPRIGFVEKLRTNTALLREQSGDPNLQIKEITLGERTKKRIAVAYIRDIAPDDVVKEVMKRLDSITIDDIPESGTIEQLIEDNTYSIFPTVLTTKRPDRVMGALLEGRVSILVDGTPFTLLVPATIDEFIHSPDDYNQRWVPVTFLRLLRYTCILITIYLPGLYISLVTFHTGLLPTRMAVTIAGSRLNVPFPPFVEAFIMIFTIEMIREAGLRLPKPIGQTIGLIGGVVIGQAAVQANIVSAMMVIIVSVTALASFTAPSYAFNFPLRLIRIFSMILSAILGLYGLIMCYLLVVGHLMRLKSFGQDYLIPIMAQPGQDLKDTIVRLPTPLLKKRPTRKETKDKIKQR</sequence>
<dbReference type="PIRSF" id="PIRSF005690">
    <property type="entry name" value="GerBA"/>
    <property type="match status" value="1"/>
</dbReference>
<evidence type="ECO:0000256" key="3">
    <source>
        <dbReference type="ARBA" id="ARBA00022692"/>
    </source>
</evidence>
<keyword evidence="4" id="KW-1133">Transmembrane helix</keyword>
<dbReference type="PANTHER" id="PTHR22550:SF5">
    <property type="entry name" value="LEUCINE ZIPPER PROTEIN 4"/>
    <property type="match status" value="1"/>
</dbReference>
<dbReference type="AlphaFoldDB" id="A0A411AAZ0"/>
<accession>A0A411AAZ0</accession>
<evidence type="ECO:0000313" key="8">
    <source>
        <dbReference type="Proteomes" id="UP000587477"/>
    </source>
</evidence>
<comment type="similarity">
    <text evidence="2 6">Belongs to the GerABKA family.</text>
</comment>
<evidence type="ECO:0000313" key="7">
    <source>
        <dbReference type="EMBL" id="QOY27211.1"/>
    </source>
</evidence>
<keyword evidence="3" id="KW-0812">Transmembrane</keyword>
<reference evidence="8" key="1">
    <citation type="submission" date="2020-10" db="EMBL/GenBank/DDBJ databases">
        <title>Complete genome sequence of Bacillus velezensis NST6.</title>
        <authorList>
            <person name="Choi J."/>
        </authorList>
    </citation>
    <scope>NUCLEOTIDE SEQUENCE [LARGE SCALE GENOMIC DNA]</scope>
    <source>
        <strain evidence="8">NST6</strain>
    </source>
</reference>
<dbReference type="InterPro" id="IPR050768">
    <property type="entry name" value="UPF0353/GerABKA_families"/>
</dbReference>
<dbReference type="RefSeq" id="WP_017418792.1">
    <property type="nucleotide sequence ID" value="NZ_BDDG01000001.1"/>
</dbReference>
<dbReference type="PANTHER" id="PTHR22550">
    <property type="entry name" value="SPORE GERMINATION PROTEIN"/>
    <property type="match status" value="1"/>
</dbReference>
<gene>
    <name evidence="7" type="primary">gerBA_2</name>
    <name evidence="7" type="ORF">BACVE_002222</name>
</gene>
<dbReference type="Pfam" id="PF03323">
    <property type="entry name" value="GerA"/>
    <property type="match status" value="1"/>
</dbReference>
<protein>
    <submittedName>
        <fullName evidence="7">Spore germination protein B1</fullName>
    </submittedName>
</protein>
<dbReference type="GO" id="GO:0009847">
    <property type="term" value="P:spore germination"/>
    <property type="evidence" value="ECO:0007669"/>
    <property type="project" value="UniProtKB-UniRule"/>
</dbReference>
<comment type="subcellular location">
    <subcellularLocation>
        <location evidence="6">Cell membrane</location>
    </subcellularLocation>
    <subcellularLocation>
        <location evidence="1">Membrane</location>
        <topology evidence="1">Multi-pass membrane protein</topology>
    </subcellularLocation>
</comment>
<organism evidence="7 8">
    <name type="scientific">Bacillus velezensis</name>
    <dbReference type="NCBI Taxonomy" id="492670"/>
    <lineage>
        <taxon>Bacteria</taxon>
        <taxon>Bacillati</taxon>
        <taxon>Bacillota</taxon>
        <taxon>Bacilli</taxon>
        <taxon>Bacillales</taxon>
        <taxon>Bacillaceae</taxon>
        <taxon>Bacillus</taxon>
        <taxon>Bacillus amyloliquefaciens group</taxon>
    </lineage>
</organism>
<name>A0A411AAZ0_BACVE</name>
<evidence type="ECO:0000256" key="1">
    <source>
        <dbReference type="ARBA" id="ARBA00004141"/>
    </source>
</evidence>
<dbReference type="GO" id="GO:0005886">
    <property type="term" value="C:plasma membrane"/>
    <property type="evidence" value="ECO:0007669"/>
    <property type="project" value="UniProtKB-SubCell"/>
</dbReference>
<proteinExistence type="inferred from homology"/>
<evidence type="ECO:0000256" key="2">
    <source>
        <dbReference type="ARBA" id="ARBA00005278"/>
    </source>
</evidence>
<dbReference type="Proteomes" id="UP000587477">
    <property type="component" value="Chromosome"/>
</dbReference>
<evidence type="ECO:0000256" key="4">
    <source>
        <dbReference type="ARBA" id="ARBA00022989"/>
    </source>
</evidence>
<dbReference type="InterPro" id="IPR004995">
    <property type="entry name" value="Spore_Ger"/>
</dbReference>
<keyword evidence="5 6" id="KW-0472">Membrane</keyword>